<proteinExistence type="predicted"/>
<feature type="compositionally biased region" description="Polar residues" evidence="1">
    <location>
        <begin position="683"/>
        <end position="701"/>
    </location>
</feature>
<reference evidence="2 3" key="1">
    <citation type="journal article" date="2024" name="Nat. Commun.">
        <title>Phylogenomics reveals the evolutionary origins of lichenization in chlorophyte algae.</title>
        <authorList>
            <person name="Puginier C."/>
            <person name="Libourel C."/>
            <person name="Otte J."/>
            <person name="Skaloud P."/>
            <person name="Haon M."/>
            <person name="Grisel S."/>
            <person name="Petersen M."/>
            <person name="Berrin J.G."/>
            <person name="Delaux P.M."/>
            <person name="Dal Grande F."/>
            <person name="Keller J."/>
        </authorList>
    </citation>
    <scope>NUCLEOTIDE SEQUENCE [LARGE SCALE GENOMIC DNA]</scope>
    <source>
        <strain evidence="2 3">SAG 2145</strain>
    </source>
</reference>
<feature type="compositionally biased region" description="Low complexity" evidence="1">
    <location>
        <begin position="147"/>
        <end position="161"/>
    </location>
</feature>
<gene>
    <name evidence="2" type="ORF">WJX74_009681</name>
</gene>
<feature type="region of interest" description="Disordered" evidence="1">
    <location>
        <begin position="85"/>
        <end position="164"/>
    </location>
</feature>
<dbReference type="Proteomes" id="UP001438707">
    <property type="component" value="Unassembled WGS sequence"/>
</dbReference>
<protein>
    <submittedName>
        <fullName evidence="2">Uncharacterized protein</fullName>
    </submittedName>
</protein>
<evidence type="ECO:0000313" key="2">
    <source>
        <dbReference type="EMBL" id="KAK9817496.1"/>
    </source>
</evidence>
<accession>A0AAW1PV11</accession>
<organism evidence="2 3">
    <name type="scientific">Apatococcus lobatus</name>
    <dbReference type="NCBI Taxonomy" id="904363"/>
    <lineage>
        <taxon>Eukaryota</taxon>
        <taxon>Viridiplantae</taxon>
        <taxon>Chlorophyta</taxon>
        <taxon>core chlorophytes</taxon>
        <taxon>Trebouxiophyceae</taxon>
        <taxon>Chlorellales</taxon>
        <taxon>Chlorellaceae</taxon>
        <taxon>Apatococcus</taxon>
    </lineage>
</organism>
<keyword evidence="3" id="KW-1185">Reference proteome</keyword>
<feature type="compositionally biased region" description="Polar residues" evidence="1">
    <location>
        <begin position="97"/>
        <end position="114"/>
    </location>
</feature>
<feature type="region of interest" description="Disordered" evidence="1">
    <location>
        <begin position="681"/>
        <end position="734"/>
    </location>
</feature>
<evidence type="ECO:0000256" key="1">
    <source>
        <dbReference type="SAM" id="MobiDB-lite"/>
    </source>
</evidence>
<evidence type="ECO:0000313" key="3">
    <source>
        <dbReference type="Proteomes" id="UP001438707"/>
    </source>
</evidence>
<comment type="caution">
    <text evidence="2">The sequence shown here is derived from an EMBL/GenBank/DDBJ whole genome shotgun (WGS) entry which is preliminary data.</text>
</comment>
<dbReference type="AlphaFoldDB" id="A0AAW1PV11"/>
<dbReference type="EMBL" id="JALJOS010000068">
    <property type="protein sequence ID" value="KAK9817496.1"/>
    <property type="molecule type" value="Genomic_DNA"/>
</dbReference>
<sequence length="1068" mass="113875">MESGQIFAEYLLGHEWPEAAPEVNFPDSLLTDDPEALSARLTSPLTLPDIAEELMCHRLAPLNTRVEGYDAKSVPTSASLLPVATGAAQQRKGPVQVQKQDSKSFPGSTLNPQPGRTLGPPSTVKLRRPVFKPSQQQITKRKAPGIRASRTKASGAAAAGSIRRRQKWEQLPVIQEGVECTPPAAALPPVNQPPQLPQTQGLPSPSTAPLAPQALQLLQQVSPSLLAGVSQLAIPGSPLQSSCMPNALDSLPCIDVQQQHSNATCTVAPGSRPRPDGFMLPQGQHRSVVLNNLRPQAIGPGSVGSAETAHAQRSVSRDSMVYHASAAPSPVSACPLDCMQATNGDGGWPITPPQLADRRSQATYTPLHERTNAMLEEPYTAHQVQFTPVQGIEAISDQALQQPHTPTRLHLPQSAGAAATLNPIATYKLQHRHVTGQDYQDHAGAYHLHQTGQDGAGMSNEVIHAEVPAWSKQSQSTSAGGQQQIVAASPGPGHTWVQDPHCSLELISQAGTVPAGGISRPASGPDWRHATVFSCGKEGQIAQPSLMPAPQTLAVSLVGMSRPTAAAPSQPAVALTASMIDRAKAVSGMQVVPQASPLLPPSMIPGAARDMEGTISAACCMTQAPSVSMRTSSCSSEAHEVTMQQLHALECSLPACFPSRPLPRDLASPHWQLPMEIRPHQGRFSSLPQPACQSQDMSSHNPRVPDSRHPEDRSPFPGHSTPLHLLGDQGLGESGKTLPPGELIRAELDKLSNHNQYAQTNAAAAATEAIGQAAQLGQGSPDAAEPATVGLGLLHQPSTDSIRLGASVSQSRHAFIQELEPLPMWDEFAPVPMLSLKKALLEGQLDLEIPFRQLKLTVPLRVLIHNRLPGLIEHLLQKLRDIAPGCQDISTEKALTREVLSTMGDAMCMLIVLGDTRADAVIAAQGFHVRDPGRPAPPGMIHHVVAAARLTPVQVAHTRLLHYKHTRQAEEAVHTTDSLSMSLAAACSRERVLSKRASYTSCSARLRRSLDDHAHLESEQYMQMQQAFCLQVLSTFQAAKVFAAAGPYNLDVGHMIDLINTSHAGPLA</sequence>
<name>A0AAW1PV11_9CHLO</name>
<feature type="compositionally biased region" description="Basic and acidic residues" evidence="1">
    <location>
        <begin position="703"/>
        <end position="714"/>
    </location>
</feature>